<dbReference type="Pfam" id="PF09588">
    <property type="entry name" value="YqaJ"/>
    <property type="match status" value="1"/>
</dbReference>
<dbReference type="CDD" id="cd22343">
    <property type="entry name" value="PDDEXK_lambda_exonuclease-like"/>
    <property type="match status" value="1"/>
</dbReference>
<dbReference type="InterPro" id="IPR011335">
    <property type="entry name" value="Restrct_endonuc-II-like"/>
</dbReference>
<dbReference type="EMBL" id="MN739543">
    <property type="protein sequence ID" value="QHT12325.1"/>
    <property type="molecule type" value="Genomic_DNA"/>
</dbReference>
<sequence>MFALISDLAKIHDETSVSSSYNWQKTYHDNLKQVLKDLEMDERNKDKVKKVESLLYTMIDCFNKHSNISSPKEVLQETIQKIYNSHQVEQRSEQWYEDMKHMLTASEFSSLFEGERTYQNLVLSKVNPEKRNSMKACPTGTLVATGWGIRFEPIVRNYLEKSWNSKIYETGRLKHGTNTHLGASPDGIIIESDSRFGRLVEIKCPYSRKIGEGIPFKYWVQMQIQMEVTNLFECEYVEVEIVSINPKQLTIDLSNNYLEKGVVYLMEKNNEYSYVYTEEDKNKFFEQSYNLIETIPYGIKNIYNICVKRDISWYNSTKEVQEKFWNDVEKARQGEFNILESKVKKRKASECLIIEEN</sequence>
<dbReference type="InterPro" id="IPR019080">
    <property type="entry name" value="YqaJ_viral_recombinase"/>
</dbReference>
<name>A0A6C0D9K7_9ZZZZ</name>
<dbReference type="InterPro" id="IPR011604">
    <property type="entry name" value="PDDEXK-like_dom_sf"/>
</dbReference>
<accession>A0A6C0D9K7</accession>
<dbReference type="InterPro" id="IPR051703">
    <property type="entry name" value="NF-kappa-B_Signaling_Reg"/>
</dbReference>
<dbReference type="Gene3D" id="3.90.320.10">
    <property type="match status" value="1"/>
</dbReference>
<dbReference type="PANTHER" id="PTHR46609">
    <property type="entry name" value="EXONUCLEASE, PHAGE-TYPE/RECB, C-TERMINAL DOMAIN-CONTAINING PROTEIN"/>
    <property type="match status" value="1"/>
</dbReference>
<protein>
    <recommendedName>
        <fullName evidence="1">YqaJ viral recombinase domain-containing protein</fullName>
    </recommendedName>
</protein>
<feature type="domain" description="YqaJ viral recombinase" evidence="1">
    <location>
        <begin position="94"/>
        <end position="230"/>
    </location>
</feature>
<dbReference type="PANTHER" id="PTHR46609:SF6">
    <property type="entry name" value="EXONUCLEASE, PHAGE-TYPE_RECB, C-TERMINAL DOMAIN-CONTAINING PROTEIN-RELATED"/>
    <property type="match status" value="1"/>
</dbReference>
<evidence type="ECO:0000259" key="1">
    <source>
        <dbReference type="Pfam" id="PF09588"/>
    </source>
</evidence>
<dbReference type="SUPFAM" id="SSF52980">
    <property type="entry name" value="Restriction endonuclease-like"/>
    <property type="match status" value="1"/>
</dbReference>
<evidence type="ECO:0000313" key="2">
    <source>
        <dbReference type="EMBL" id="QHT12325.1"/>
    </source>
</evidence>
<organism evidence="2">
    <name type="scientific">viral metagenome</name>
    <dbReference type="NCBI Taxonomy" id="1070528"/>
    <lineage>
        <taxon>unclassified sequences</taxon>
        <taxon>metagenomes</taxon>
        <taxon>organismal metagenomes</taxon>
    </lineage>
</organism>
<reference evidence="2" key="1">
    <citation type="journal article" date="2020" name="Nature">
        <title>Giant virus diversity and host interactions through global metagenomics.</title>
        <authorList>
            <person name="Schulz F."/>
            <person name="Roux S."/>
            <person name="Paez-Espino D."/>
            <person name="Jungbluth S."/>
            <person name="Walsh D.A."/>
            <person name="Denef V.J."/>
            <person name="McMahon K.D."/>
            <person name="Konstantinidis K.T."/>
            <person name="Eloe-Fadrosh E.A."/>
            <person name="Kyrpides N.C."/>
            <person name="Woyke T."/>
        </authorList>
    </citation>
    <scope>NUCLEOTIDE SEQUENCE</scope>
    <source>
        <strain evidence="2">GVMAG-M-3300023174-129</strain>
    </source>
</reference>
<proteinExistence type="predicted"/>
<dbReference type="AlphaFoldDB" id="A0A6C0D9K7"/>